<dbReference type="Gene3D" id="3.55.50.70">
    <property type="match status" value="1"/>
</dbReference>
<comment type="caution">
    <text evidence="3">The sequence shown here is derived from an EMBL/GenBank/DDBJ whole genome shotgun (WGS) entry which is preliminary data.</text>
</comment>
<reference evidence="3 4" key="1">
    <citation type="submission" date="2021-11" db="EMBL/GenBank/DDBJ databases">
        <authorList>
            <person name="Oh E.-T."/>
            <person name="Kim S.-B."/>
        </authorList>
    </citation>
    <scope>NUCLEOTIDE SEQUENCE [LARGE SCALE GENOMIC DNA]</scope>
    <source>
        <strain evidence="3 4">MMS20-SJTR3</strain>
    </source>
</reference>
<keyword evidence="4" id="KW-1185">Reference proteome</keyword>
<dbReference type="Pfam" id="PF10671">
    <property type="entry name" value="TcpQ"/>
    <property type="match status" value="1"/>
</dbReference>
<evidence type="ECO:0000313" key="4">
    <source>
        <dbReference type="Proteomes" id="UP001431019"/>
    </source>
</evidence>
<evidence type="ECO:0000313" key="3">
    <source>
        <dbReference type="EMBL" id="MCC8397248.1"/>
    </source>
</evidence>
<organism evidence="3 4">
    <name type="scientific">Paraburkholderia sejongensis</name>
    <dbReference type="NCBI Taxonomy" id="2886946"/>
    <lineage>
        <taxon>Bacteria</taxon>
        <taxon>Pseudomonadati</taxon>
        <taxon>Pseudomonadota</taxon>
        <taxon>Betaproteobacteria</taxon>
        <taxon>Burkholderiales</taxon>
        <taxon>Burkholderiaceae</taxon>
        <taxon>Paraburkholderia</taxon>
    </lineage>
</organism>
<gene>
    <name evidence="3" type="ORF">LJ656_32255</name>
</gene>
<protein>
    <submittedName>
        <fullName evidence="3">Toxin co-regulated pilus biosynthesis Q family protein</fullName>
    </submittedName>
</protein>
<dbReference type="Proteomes" id="UP001431019">
    <property type="component" value="Unassembled WGS sequence"/>
</dbReference>
<dbReference type="EMBL" id="JAJITD010000026">
    <property type="protein sequence ID" value="MCC8397248.1"/>
    <property type="molecule type" value="Genomic_DNA"/>
</dbReference>
<dbReference type="RefSeq" id="WP_230513575.1">
    <property type="nucleotide sequence ID" value="NZ_JAJITD010000026.1"/>
</dbReference>
<dbReference type="InterPro" id="IPR018927">
    <property type="entry name" value="Pilus_synth_Q_C"/>
</dbReference>
<accession>A0ABS8K569</accession>
<feature type="domain" description="Toxin co-regulated pilus biosynthesis protein Q C-terminal" evidence="2">
    <location>
        <begin position="115"/>
        <end position="190"/>
    </location>
</feature>
<evidence type="ECO:0000259" key="2">
    <source>
        <dbReference type="Pfam" id="PF10671"/>
    </source>
</evidence>
<feature type="chain" id="PRO_5046899117" evidence="1">
    <location>
        <begin position="29"/>
        <end position="197"/>
    </location>
</feature>
<keyword evidence="1" id="KW-0732">Signal</keyword>
<evidence type="ECO:0000256" key="1">
    <source>
        <dbReference type="SAM" id="SignalP"/>
    </source>
</evidence>
<proteinExistence type="predicted"/>
<feature type="signal peptide" evidence="1">
    <location>
        <begin position="1"/>
        <end position="28"/>
    </location>
</feature>
<sequence length="197" mass="20782">MIIMPTRRRASRIAQIFAFLTLTGFANASFSQSHLSPPEGEGWQMLGAAASAAPAAAPVASLAMVAPSPSASSTSLARTPAATPAATPAVASTDVTPVVLPGASAPAGPHTLTLAITPQDINLRNALDRWLQQQGWQLAWKIDDDLPLEFNATFSGDFDSVLTQLMRATNHMRTPTRVCVHTNNVIRVVARAANCQD</sequence>
<name>A0ABS8K569_9BURK</name>